<keyword evidence="3" id="KW-1185">Reference proteome</keyword>
<name>S7MXC9_MYOBR</name>
<dbReference type="Proteomes" id="UP000052978">
    <property type="component" value="Unassembled WGS sequence"/>
</dbReference>
<reference evidence="2 3" key="1">
    <citation type="journal article" date="2013" name="Nat. Commun.">
        <title>Genome analysis reveals insights into physiology and longevity of the Brandt's bat Myotis brandtii.</title>
        <authorList>
            <person name="Seim I."/>
            <person name="Fang X."/>
            <person name="Xiong Z."/>
            <person name="Lobanov A.V."/>
            <person name="Huang Z."/>
            <person name="Ma S."/>
            <person name="Feng Y."/>
            <person name="Turanov A.A."/>
            <person name="Zhu Y."/>
            <person name="Lenz T.L."/>
            <person name="Gerashchenko M.V."/>
            <person name="Fan D."/>
            <person name="Hee Yim S."/>
            <person name="Yao X."/>
            <person name="Jordan D."/>
            <person name="Xiong Y."/>
            <person name="Ma Y."/>
            <person name="Lyapunov A.N."/>
            <person name="Chen G."/>
            <person name="Kulakova O.I."/>
            <person name="Sun Y."/>
            <person name="Lee S.G."/>
            <person name="Bronson R.T."/>
            <person name="Moskalev A.A."/>
            <person name="Sunyaev S.R."/>
            <person name="Zhang G."/>
            <person name="Krogh A."/>
            <person name="Wang J."/>
            <person name="Gladyshev V.N."/>
        </authorList>
    </citation>
    <scope>NUCLEOTIDE SEQUENCE [LARGE SCALE GENOMIC DNA]</scope>
</reference>
<dbReference type="EMBL" id="KE162428">
    <property type="protein sequence ID" value="EPQ08185.1"/>
    <property type="molecule type" value="Genomic_DNA"/>
</dbReference>
<accession>S7MXC9</accession>
<organism evidence="2 3">
    <name type="scientific">Myotis brandtii</name>
    <name type="common">Brandt's bat</name>
    <dbReference type="NCBI Taxonomy" id="109478"/>
    <lineage>
        <taxon>Eukaryota</taxon>
        <taxon>Metazoa</taxon>
        <taxon>Chordata</taxon>
        <taxon>Craniata</taxon>
        <taxon>Vertebrata</taxon>
        <taxon>Euteleostomi</taxon>
        <taxon>Mammalia</taxon>
        <taxon>Eutheria</taxon>
        <taxon>Laurasiatheria</taxon>
        <taxon>Chiroptera</taxon>
        <taxon>Yangochiroptera</taxon>
        <taxon>Vespertilionidae</taxon>
        <taxon>Myotis</taxon>
    </lineage>
</organism>
<evidence type="ECO:0000256" key="1">
    <source>
        <dbReference type="SAM" id="MobiDB-lite"/>
    </source>
</evidence>
<protein>
    <submittedName>
        <fullName evidence="2">Uncharacterized protein</fullName>
    </submittedName>
</protein>
<feature type="region of interest" description="Disordered" evidence="1">
    <location>
        <begin position="1"/>
        <end position="23"/>
    </location>
</feature>
<dbReference type="AlphaFoldDB" id="S7MXC9"/>
<sequence length="67" mass="7499">MQEDDKSTVRGNSQCAQRDDSLGRWRAHSSSMYMHPGASDPKTCKSIEYVDYTKNLVSPAEDSVPFS</sequence>
<evidence type="ECO:0000313" key="2">
    <source>
        <dbReference type="EMBL" id="EPQ08185.1"/>
    </source>
</evidence>
<proteinExistence type="predicted"/>
<gene>
    <name evidence="2" type="ORF">D623_10029816</name>
</gene>
<evidence type="ECO:0000313" key="3">
    <source>
        <dbReference type="Proteomes" id="UP000052978"/>
    </source>
</evidence>